<evidence type="ECO:0000256" key="1">
    <source>
        <dbReference type="SAM" id="MobiDB-lite"/>
    </source>
</evidence>
<feature type="compositionally biased region" description="Basic and acidic residues" evidence="1">
    <location>
        <begin position="295"/>
        <end position="304"/>
    </location>
</feature>
<gene>
    <name evidence="2" type="ORF">CIPAW_14G074700</name>
    <name evidence="3" type="ORF">I3842_14G077000</name>
</gene>
<dbReference type="Proteomes" id="UP000811246">
    <property type="component" value="Chromosome 14"/>
</dbReference>
<reference evidence="2" key="1">
    <citation type="submission" date="2020-12" db="EMBL/GenBank/DDBJ databases">
        <title>WGS assembly of Carya illinoinensis cv. Pawnee.</title>
        <authorList>
            <person name="Platts A."/>
            <person name="Shu S."/>
            <person name="Wright S."/>
            <person name="Barry K."/>
            <person name="Edger P."/>
            <person name="Pires J.C."/>
            <person name="Schmutz J."/>
        </authorList>
    </citation>
    <scope>NUCLEOTIDE SEQUENCE</scope>
    <source>
        <tissue evidence="2">Leaf</tissue>
    </source>
</reference>
<name>A0A8T1NK70_CARIL</name>
<dbReference type="EMBL" id="CM031838">
    <property type="protein sequence ID" value="KAG6678354.1"/>
    <property type="molecule type" value="Genomic_DNA"/>
</dbReference>
<feature type="compositionally biased region" description="Basic and acidic residues" evidence="1">
    <location>
        <begin position="259"/>
        <end position="288"/>
    </location>
</feature>
<reference evidence="3" key="2">
    <citation type="submission" date="2021-01" db="EMBL/GenBank/DDBJ databases">
        <authorList>
            <person name="Lovell J.T."/>
            <person name="Bentley N."/>
            <person name="Bhattarai G."/>
            <person name="Jenkins J.W."/>
            <person name="Sreedasyam A."/>
            <person name="Alarcon Y."/>
            <person name="Bock C."/>
            <person name="Boston L."/>
            <person name="Carlson J."/>
            <person name="Cervantes K."/>
            <person name="Clermont K."/>
            <person name="Krom N."/>
            <person name="Kubenka K."/>
            <person name="Mamidi S."/>
            <person name="Mattison C."/>
            <person name="Monteros M."/>
            <person name="Pisani C."/>
            <person name="Plott C."/>
            <person name="Rajasekar S."/>
            <person name="Rhein H.S."/>
            <person name="Rohla C."/>
            <person name="Song M."/>
            <person name="Hilaire R.S."/>
            <person name="Shu S."/>
            <person name="Wells L."/>
            <person name="Wang X."/>
            <person name="Webber J."/>
            <person name="Heerema R.J."/>
            <person name="Klein P."/>
            <person name="Conner P."/>
            <person name="Grauke L."/>
            <person name="Grimwood J."/>
            <person name="Schmutz J."/>
            <person name="Randall J.J."/>
        </authorList>
    </citation>
    <scope>NUCLEOTIDE SEQUENCE</scope>
    <source>
        <tissue evidence="3">Leaf</tissue>
    </source>
</reference>
<organism evidence="2 4">
    <name type="scientific">Carya illinoinensis</name>
    <name type="common">Pecan</name>
    <dbReference type="NCBI Taxonomy" id="32201"/>
    <lineage>
        <taxon>Eukaryota</taxon>
        <taxon>Viridiplantae</taxon>
        <taxon>Streptophyta</taxon>
        <taxon>Embryophyta</taxon>
        <taxon>Tracheophyta</taxon>
        <taxon>Spermatophyta</taxon>
        <taxon>Magnoliopsida</taxon>
        <taxon>eudicotyledons</taxon>
        <taxon>Gunneridae</taxon>
        <taxon>Pentapetalae</taxon>
        <taxon>rosids</taxon>
        <taxon>fabids</taxon>
        <taxon>Fagales</taxon>
        <taxon>Juglandaceae</taxon>
        <taxon>Carya</taxon>
    </lineage>
</organism>
<dbReference type="EMBL" id="CM031822">
    <property type="protein sequence ID" value="KAG6629287.1"/>
    <property type="molecule type" value="Genomic_DNA"/>
</dbReference>
<dbReference type="PANTHER" id="PTHR48227">
    <property type="entry name" value="DNA TOPOISOMERASE 1-LIKE"/>
    <property type="match status" value="1"/>
</dbReference>
<evidence type="ECO:0000313" key="3">
    <source>
        <dbReference type="EMBL" id="KAG6678354.1"/>
    </source>
</evidence>
<evidence type="ECO:0000313" key="2">
    <source>
        <dbReference type="EMBL" id="KAG6629287.1"/>
    </source>
</evidence>
<comment type="caution">
    <text evidence="2">The sequence shown here is derived from an EMBL/GenBank/DDBJ whole genome shotgun (WGS) entry which is preliminary data.</text>
</comment>
<evidence type="ECO:0000313" key="4">
    <source>
        <dbReference type="Proteomes" id="UP000811609"/>
    </source>
</evidence>
<proteinExistence type="predicted"/>
<sequence length="320" mass="35520">MKTVSGEVLSSKPISLKKATSILSTFASADNGASPAICAYLRRALASFKELRHQEKELGARRSERKQERPRPEIVSEVEAVPVNPPRSAEVSPAPSHKQKRHRLDSNISGSPVGKDDKQTQSVVSVPETSHGVGDNVGEKGKREKRGKNKPKGEFGNFGDNGGTGSNLKIEAGEDRGQETGKGDDGVVGTENQRKWDGKKKKKDGDYVGSVENDGIEEAKGKFRKKKIIKEIKEEIKEAGLDDSETAEQQSNKKKKKMKIDDDKFDNNGIGAEEKYDGSEMRIEEVKKESKKRKSEVEEKKVVDDSEEQWSKKKKRRKTD</sequence>
<keyword evidence="4" id="KW-1185">Reference proteome</keyword>
<dbReference type="Proteomes" id="UP000811609">
    <property type="component" value="Chromosome 14"/>
</dbReference>
<feature type="region of interest" description="Disordered" evidence="1">
    <location>
        <begin position="56"/>
        <end position="223"/>
    </location>
</feature>
<feature type="region of interest" description="Disordered" evidence="1">
    <location>
        <begin position="238"/>
        <end position="320"/>
    </location>
</feature>
<accession>A0A8T1NK70</accession>
<protein>
    <submittedName>
        <fullName evidence="2">Uncharacterized protein</fullName>
    </submittedName>
</protein>
<feature type="compositionally biased region" description="Basic and acidic residues" evidence="1">
    <location>
        <begin position="56"/>
        <end position="74"/>
    </location>
</feature>
<dbReference type="AlphaFoldDB" id="A0A8T1NK70"/>
<dbReference type="PANTHER" id="PTHR48227:SF1">
    <property type="entry name" value="DNA LIGASE 1-LIKE"/>
    <property type="match status" value="1"/>
</dbReference>
<feature type="compositionally biased region" description="Basic and acidic residues" evidence="1">
    <location>
        <begin position="171"/>
        <end position="185"/>
    </location>
</feature>